<organism evidence="1 2">
    <name type="scientific">Actinomycetospora aeridis</name>
    <dbReference type="NCBI Taxonomy" id="3129231"/>
    <lineage>
        <taxon>Bacteria</taxon>
        <taxon>Bacillati</taxon>
        <taxon>Actinomycetota</taxon>
        <taxon>Actinomycetes</taxon>
        <taxon>Pseudonocardiales</taxon>
        <taxon>Pseudonocardiaceae</taxon>
        <taxon>Actinomycetospora</taxon>
    </lineage>
</organism>
<reference evidence="1 2" key="1">
    <citation type="submission" date="2024-03" db="EMBL/GenBank/DDBJ databases">
        <title>Actinomycetospora sp. OC33-EN06, a novel actinomycete isolated from wild orchid (Aerides multiflora).</title>
        <authorList>
            <person name="Suriyachadkun C."/>
        </authorList>
    </citation>
    <scope>NUCLEOTIDE SEQUENCE [LARGE SCALE GENOMIC DNA]</scope>
    <source>
        <strain evidence="1 2">OC33-EN06</strain>
    </source>
</reference>
<accession>A0ABU8NEF6</accession>
<comment type="caution">
    <text evidence="1">The sequence shown here is derived from an EMBL/GenBank/DDBJ whole genome shotgun (WGS) entry which is preliminary data.</text>
</comment>
<dbReference type="EMBL" id="JBBEGL010000008">
    <property type="protein sequence ID" value="MEJ2889779.1"/>
    <property type="molecule type" value="Genomic_DNA"/>
</dbReference>
<dbReference type="RefSeq" id="WP_337717684.1">
    <property type="nucleotide sequence ID" value="NZ_JBBEGL010000008.1"/>
</dbReference>
<sequence>MSALHGLDGETAETVRLVLGRRAPDVLRALEETDDPSNDLRDRTAAVLAEEFSREVSGPDWEPSPHGIRVDDAIGRFYRCYPVDRR</sequence>
<evidence type="ECO:0000313" key="1">
    <source>
        <dbReference type="EMBL" id="MEJ2889779.1"/>
    </source>
</evidence>
<proteinExistence type="predicted"/>
<gene>
    <name evidence="1" type="ORF">WCD41_25195</name>
</gene>
<dbReference type="Proteomes" id="UP001370100">
    <property type="component" value="Unassembled WGS sequence"/>
</dbReference>
<protein>
    <submittedName>
        <fullName evidence="1">Uncharacterized protein</fullName>
    </submittedName>
</protein>
<evidence type="ECO:0000313" key="2">
    <source>
        <dbReference type="Proteomes" id="UP001370100"/>
    </source>
</evidence>
<name>A0ABU8NEF6_9PSEU</name>
<keyword evidence="2" id="KW-1185">Reference proteome</keyword>